<keyword evidence="3" id="KW-0325">Glycoprotein</keyword>
<dbReference type="GO" id="GO:0098609">
    <property type="term" value="P:cell-cell adhesion"/>
    <property type="evidence" value="ECO:0007669"/>
    <property type="project" value="TreeGrafter"/>
</dbReference>
<keyword evidence="2" id="KW-0677">Repeat</keyword>
<comment type="similarity">
    <text evidence="5">Belongs to the integrin alpha chain family.</text>
</comment>
<keyword evidence="5" id="KW-0675">Receptor</keyword>
<evidence type="ECO:0000256" key="4">
    <source>
        <dbReference type="PROSITE-ProRule" id="PRU00803"/>
    </source>
</evidence>
<dbReference type="InterPro" id="IPR013517">
    <property type="entry name" value="FG-GAP"/>
</dbReference>
<dbReference type="GO" id="GO:0005178">
    <property type="term" value="F:integrin binding"/>
    <property type="evidence" value="ECO:0007669"/>
    <property type="project" value="TreeGrafter"/>
</dbReference>
<dbReference type="EMBL" id="QWLN02007615">
    <property type="protein sequence ID" value="TEA35278.1"/>
    <property type="molecule type" value="Genomic_DNA"/>
</dbReference>
<dbReference type="Proteomes" id="UP000295264">
    <property type="component" value="Unassembled WGS sequence"/>
</dbReference>
<reference evidence="6 7" key="1">
    <citation type="journal article" date="2018" name="Genomics">
        <title>Molecular footprints of inshore aquatic adaptation in Indo-Pacific humpback dolphin (Sousa chinensis).</title>
        <authorList>
            <person name="Ming Y."/>
            <person name="Jian J."/>
            <person name="Yu F."/>
            <person name="Yu X."/>
            <person name="Wang J."/>
            <person name="Liu W."/>
        </authorList>
    </citation>
    <scope>NUCLEOTIDE SEQUENCE [LARGE SCALE GENOMIC DNA]</scope>
    <source>
        <strain evidence="6">MY-2018</strain>
        <tissue evidence="6">Skin</tissue>
    </source>
</reference>
<keyword evidence="7" id="KW-1185">Reference proteome</keyword>
<dbReference type="SMART" id="SM00191">
    <property type="entry name" value="Int_alpha"/>
    <property type="match status" value="2"/>
</dbReference>
<comment type="caution">
    <text evidence="6">The sequence shown here is derived from an EMBL/GenBank/DDBJ whole genome shotgun (WGS) entry which is preliminary data.</text>
</comment>
<feature type="repeat" description="FG-GAP" evidence="4">
    <location>
        <begin position="53"/>
        <end position="115"/>
    </location>
</feature>
<evidence type="ECO:0000256" key="3">
    <source>
        <dbReference type="ARBA" id="ARBA00023180"/>
    </source>
</evidence>
<dbReference type="PANTHER" id="PTHR23220">
    <property type="entry name" value="INTEGRIN ALPHA"/>
    <property type="match status" value="1"/>
</dbReference>
<dbReference type="PANTHER" id="PTHR23220:SF23">
    <property type="entry name" value="INTEGRIN ALPHA-2"/>
    <property type="match status" value="1"/>
</dbReference>
<dbReference type="InterPro" id="IPR013519">
    <property type="entry name" value="Int_alpha_beta-p"/>
</dbReference>
<dbReference type="AlphaFoldDB" id="A0A484GII0"/>
<dbReference type="PROSITE" id="PS51470">
    <property type="entry name" value="FG_GAP"/>
    <property type="match status" value="2"/>
</dbReference>
<proteinExistence type="inferred from homology"/>
<accession>A0A484GII0</accession>
<dbReference type="Pfam" id="PF01839">
    <property type="entry name" value="FG-GAP"/>
    <property type="match status" value="1"/>
</dbReference>
<dbReference type="GO" id="GO:0007160">
    <property type="term" value="P:cell-matrix adhesion"/>
    <property type="evidence" value="ECO:0007669"/>
    <property type="project" value="TreeGrafter"/>
</dbReference>
<gene>
    <name evidence="6" type="ORF">DBR06_SOUSAS2810158</name>
</gene>
<dbReference type="GO" id="GO:0033627">
    <property type="term" value="P:cell adhesion mediated by integrin"/>
    <property type="evidence" value="ECO:0007669"/>
    <property type="project" value="TreeGrafter"/>
</dbReference>
<dbReference type="SUPFAM" id="SSF69318">
    <property type="entry name" value="Integrin alpha N-terminal domain"/>
    <property type="match status" value="1"/>
</dbReference>
<dbReference type="GO" id="GO:0007229">
    <property type="term" value="P:integrin-mediated signaling pathway"/>
    <property type="evidence" value="ECO:0007669"/>
    <property type="project" value="UniProtKB-KW"/>
</dbReference>
<dbReference type="InterPro" id="IPR000413">
    <property type="entry name" value="Integrin_alpha"/>
</dbReference>
<protein>
    <recommendedName>
        <fullName evidence="8">Integrin alpha-2 domain-containing protein</fullName>
    </recommendedName>
</protein>
<evidence type="ECO:0000256" key="2">
    <source>
        <dbReference type="ARBA" id="ARBA00022737"/>
    </source>
</evidence>
<comment type="subcellular location">
    <subcellularLocation>
        <location evidence="5">Membrane</location>
        <topology evidence="5">Single-pass type I membrane protein</topology>
    </subcellularLocation>
</comment>
<evidence type="ECO:0000256" key="5">
    <source>
        <dbReference type="RuleBase" id="RU003762"/>
    </source>
</evidence>
<feature type="repeat" description="FG-GAP" evidence="4">
    <location>
        <begin position="1"/>
        <end position="49"/>
    </location>
</feature>
<keyword evidence="1" id="KW-0732">Signal</keyword>
<feature type="non-terminal residue" evidence="6">
    <location>
        <position position="1"/>
    </location>
</feature>
<dbReference type="GO" id="GO:0009897">
    <property type="term" value="C:external side of plasma membrane"/>
    <property type="evidence" value="ECO:0007669"/>
    <property type="project" value="TreeGrafter"/>
</dbReference>
<dbReference type="Gene3D" id="2.130.10.130">
    <property type="entry name" value="Integrin alpha, N-terminal"/>
    <property type="match status" value="1"/>
</dbReference>
<name>A0A484GII0_SOUCH</name>
<dbReference type="InterPro" id="IPR028994">
    <property type="entry name" value="Integrin_alpha_N"/>
</dbReference>
<dbReference type="PRINTS" id="PR01185">
    <property type="entry name" value="INTEGRINA"/>
</dbReference>
<evidence type="ECO:0000313" key="7">
    <source>
        <dbReference type="Proteomes" id="UP000295264"/>
    </source>
</evidence>
<dbReference type="GO" id="GO:0008305">
    <property type="term" value="C:integrin complex"/>
    <property type="evidence" value="ECO:0007669"/>
    <property type="project" value="InterPro"/>
</dbReference>
<organism evidence="6 7">
    <name type="scientific">Sousa chinensis</name>
    <name type="common">Indo-pacific humpbacked dolphin</name>
    <name type="synonym">Steno chinensis</name>
    <dbReference type="NCBI Taxonomy" id="103600"/>
    <lineage>
        <taxon>Eukaryota</taxon>
        <taxon>Metazoa</taxon>
        <taxon>Chordata</taxon>
        <taxon>Craniata</taxon>
        <taxon>Vertebrata</taxon>
        <taxon>Euteleostomi</taxon>
        <taxon>Mammalia</taxon>
        <taxon>Eutheria</taxon>
        <taxon>Laurasiatheria</taxon>
        <taxon>Artiodactyla</taxon>
        <taxon>Whippomorpha</taxon>
        <taxon>Cetacea</taxon>
        <taxon>Odontoceti</taxon>
        <taxon>Delphinidae</taxon>
        <taxon>Sousa</taxon>
    </lineage>
</organism>
<sequence length="120" mass="12928">ENARFGSAVAALSDVSVDGFHDVIIGSLLENQNSGAVYIYHGREGSVCMRYSQKILGSVGAFRSHLQYFGRSLDGRGDLNGDSITDVSIGVFGQVVPLWSQSIANASFTPEKNHFAQQEC</sequence>
<evidence type="ECO:0000256" key="1">
    <source>
        <dbReference type="ARBA" id="ARBA00022729"/>
    </source>
</evidence>
<evidence type="ECO:0000313" key="6">
    <source>
        <dbReference type="EMBL" id="TEA35278.1"/>
    </source>
</evidence>
<keyword evidence="5" id="KW-0130">Cell adhesion</keyword>
<keyword evidence="5" id="KW-0401">Integrin</keyword>
<evidence type="ECO:0008006" key="8">
    <source>
        <dbReference type="Google" id="ProtNLM"/>
    </source>
</evidence>